<dbReference type="InterPro" id="IPR036770">
    <property type="entry name" value="Ankyrin_rpt-contain_sf"/>
</dbReference>
<accession>A0A8S0T4S2</accession>
<gene>
    <name evidence="1" type="ORF">OLEA9_A100004</name>
</gene>
<proteinExistence type="predicted"/>
<dbReference type="SUPFAM" id="SSF48403">
    <property type="entry name" value="Ankyrin repeat"/>
    <property type="match status" value="1"/>
</dbReference>
<dbReference type="AlphaFoldDB" id="A0A8S0T4S2"/>
<protein>
    <submittedName>
        <fullName evidence="1">Uncharacterized protein</fullName>
    </submittedName>
</protein>
<reference evidence="1 2" key="1">
    <citation type="submission" date="2019-12" db="EMBL/GenBank/DDBJ databases">
        <authorList>
            <person name="Alioto T."/>
            <person name="Alioto T."/>
            <person name="Gomez Garrido J."/>
        </authorList>
    </citation>
    <scope>NUCLEOTIDE SEQUENCE [LARGE SCALE GENOMIC DNA]</scope>
</reference>
<dbReference type="Proteomes" id="UP000594638">
    <property type="component" value="Unassembled WGS sequence"/>
</dbReference>
<organism evidence="1 2">
    <name type="scientific">Olea europaea subsp. europaea</name>
    <dbReference type="NCBI Taxonomy" id="158383"/>
    <lineage>
        <taxon>Eukaryota</taxon>
        <taxon>Viridiplantae</taxon>
        <taxon>Streptophyta</taxon>
        <taxon>Embryophyta</taxon>
        <taxon>Tracheophyta</taxon>
        <taxon>Spermatophyta</taxon>
        <taxon>Magnoliopsida</taxon>
        <taxon>eudicotyledons</taxon>
        <taxon>Gunneridae</taxon>
        <taxon>Pentapetalae</taxon>
        <taxon>asterids</taxon>
        <taxon>lamiids</taxon>
        <taxon>Lamiales</taxon>
        <taxon>Oleaceae</taxon>
        <taxon>Oleeae</taxon>
        <taxon>Olea</taxon>
    </lineage>
</organism>
<dbReference type="EMBL" id="CACTIH010005659">
    <property type="protein sequence ID" value="CAA2999925.1"/>
    <property type="molecule type" value="Genomic_DNA"/>
</dbReference>
<dbReference type="Gramene" id="OE9A100004T1">
    <property type="protein sequence ID" value="OE9A100004C1"/>
    <property type="gene ID" value="OE9A100004"/>
</dbReference>
<comment type="caution">
    <text evidence="1">The sequence shown here is derived from an EMBL/GenBank/DDBJ whole genome shotgun (WGS) entry which is preliminary data.</text>
</comment>
<evidence type="ECO:0000313" key="1">
    <source>
        <dbReference type="EMBL" id="CAA2999925.1"/>
    </source>
</evidence>
<evidence type="ECO:0000313" key="2">
    <source>
        <dbReference type="Proteomes" id="UP000594638"/>
    </source>
</evidence>
<keyword evidence="2" id="KW-1185">Reference proteome</keyword>
<sequence>MDLGLYRAAQEGDLGASKQHIQHFSTDSTPNRNTPLHVVVCFNDTWECTEEILKTNESLLFEVNFEGNSEFHIAARNERSTPGSTMTIWAKRSTEDVELETKMGILHFMMQ</sequence>
<dbReference type="OrthoDB" id="909278at2759"/>
<dbReference type="Gene3D" id="1.25.40.20">
    <property type="entry name" value="Ankyrin repeat-containing domain"/>
    <property type="match status" value="1"/>
</dbReference>
<name>A0A8S0T4S2_OLEEU</name>